<dbReference type="Proteomes" id="UP000531251">
    <property type="component" value="Unassembled WGS sequence"/>
</dbReference>
<evidence type="ECO:0000313" key="3">
    <source>
        <dbReference type="Proteomes" id="UP000531251"/>
    </source>
</evidence>
<comment type="caution">
    <text evidence="2">The sequence shown here is derived from an EMBL/GenBank/DDBJ whole genome shotgun (WGS) entry which is preliminary data.</text>
</comment>
<organism evidence="2 3">
    <name type="scientific">Sphingomonas trueperi</name>
    <dbReference type="NCBI Taxonomy" id="53317"/>
    <lineage>
        <taxon>Bacteria</taxon>
        <taxon>Pseudomonadati</taxon>
        <taxon>Pseudomonadota</taxon>
        <taxon>Alphaproteobacteria</taxon>
        <taxon>Sphingomonadales</taxon>
        <taxon>Sphingomonadaceae</taxon>
        <taxon>Sphingomonas</taxon>
    </lineage>
</organism>
<feature type="region of interest" description="Disordered" evidence="1">
    <location>
        <begin position="1"/>
        <end position="50"/>
    </location>
</feature>
<keyword evidence="3" id="KW-1185">Reference proteome</keyword>
<accession>A0A7X5XXN4</accession>
<sequence length="208" mass="22736">MRTSRMLAALPPRARAAGRSRANRPAGVENASGRKGTAQPPYIGNGTSDRRARPCLVHLPQLLQQPEGPAHHVGHDQVCRHPIWHSLASQGGLLLGEKPLDQFTLAVETLAEAPLPAPSAVRWEVSGRPDPGASLGCDRRRGPCPPARRWADWRRSVRRRYVRRSGRARSDGAADRRRRSWSCAPCVLGRDSNLHSSHDAAMAGVGER</sequence>
<name>A0A7X5XXN4_9SPHN</name>
<dbReference type="EMBL" id="JAATJB010000003">
    <property type="protein sequence ID" value="NJB96910.1"/>
    <property type="molecule type" value="Genomic_DNA"/>
</dbReference>
<feature type="compositionally biased region" description="Low complexity" evidence="1">
    <location>
        <begin position="1"/>
        <end position="15"/>
    </location>
</feature>
<proteinExistence type="predicted"/>
<protein>
    <submittedName>
        <fullName evidence="2">Uncharacterized protein</fullName>
    </submittedName>
</protein>
<evidence type="ECO:0000313" key="2">
    <source>
        <dbReference type="EMBL" id="NJB96910.1"/>
    </source>
</evidence>
<gene>
    <name evidence="2" type="ORF">GGR89_001216</name>
</gene>
<reference evidence="2 3" key="1">
    <citation type="submission" date="2020-03" db="EMBL/GenBank/DDBJ databases">
        <title>Genomic Encyclopedia of Type Strains, Phase IV (KMG-IV): sequencing the most valuable type-strain genomes for metagenomic binning, comparative biology and taxonomic classification.</title>
        <authorList>
            <person name="Goeker M."/>
        </authorList>
    </citation>
    <scope>NUCLEOTIDE SEQUENCE [LARGE SCALE GENOMIC DNA]</scope>
    <source>
        <strain evidence="2 3">DSM 7225</strain>
    </source>
</reference>
<evidence type="ECO:0000256" key="1">
    <source>
        <dbReference type="SAM" id="MobiDB-lite"/>
    </source>
</evidence>
<dbReference type="AlphaFoldDB" id="A0A7X5XXN4"/>